<accession>C7C1I6</accession>
<evidence type="ECO:0000313" key="2">
    <source>
        <dbReference type="EMBL" id="CAX36891.1"/>
    </source>
</evidence>
<organism evidence="2">
    <name type="scientific">Sus scrofa</name>
    <name type="common">Pig</name>
    <dbReference type="NCBI Taxonomy" id="9823"/>
    <lineage>
        <taxon>Eukaryota</taxon>
        <taxon>Metazoa</taxon>
        <taxon>Chordata</taxon>
        <taxon>Craniata</taxon>
        <taxon>Vertebrata</taxon>
        <taxon>Euteleostomi</taxon>
        <taxon>Mammalia</taxon>
        <taxon>Eutheria</taxon>
        <taxon>Laurasiatheria</taxon>
        <taxon>Artiodactyla</taxon>
        <taxon>Suina</taxon>
        <taxon>Suidae</taxon>
        <taxon>Sus</taxon>
    </lineage>
</organism>
<feature type="region of interest" description="Disordered" evidence="1">
    <location>
        <begin position="1"/>
        <end position="42"/>
    </location>
</feature>
<proteinExistence type="evidence at transcript level"/>
<protein>
    <submittedName>
        <fullName evidence="2">Cystatin 11</fullName>
    </submittedName>
</protein>
<dbReference type="AlphaFoldDB" id="C7C1I6"/>
<reference evidence="2" key="1">
    <citation type="thesis" date="2008" institute="Department of Sciences de la vie et de la sante" country="Universite Francois Rabelais, Tours, France">
        <title>Transcriptomes testiculaire et epididymaire chez le verrat.</title>
        <authorList>
            <person name="Guyonnet B."/>
        </authorList>
    </citation>
    <scope>NUCLEOTIDE SEQUENCE</scope>
    <source>
        <tissue evidence="2">Epididymis</tissue>
    </source>
</reference>
<evidence type="ECO:0000256" key="1">
    <source>
        <dbReference type="SAM" id="MobiDB-lite"/>
    </source>
</evidence>
<name>C7C1I6_PIG</name>
<feature type="non-terminal residue" evidence="2">
    <location>
        <position position="1"/>
    </location>
</feature>
<reference evidence="2" key="2">
    <citation type="journal article" date="2009" name="BMC Genomics">
        <title>The adult boar testicular and epididymal transcriptomes.</title>
        <authorList>
            <person name="Guyonnet B."/>
            <person name="Marot G."/>
            <person name="Dacheux J.L."/>
            <person name="Mercat M.J."/>
            <person name="Schwob S."/>
            <person name="Jaffrezic F."/>
            <person name="Gatti J.L."/>
        </authorList>
    </citation>
    <scope>NUCLEOTIDE SEQUENCE</scope>
    <source>
        <tissue evidence="2">Epididymis</tissue>
    </source>
</reference>
<feature type="non-terminal residue" evidence="2">
    <location>
        <position position="42"/>
    </location>
</feature>
<gene>
    <name evidence="2" type="primary">CST11b</name>
</gene>
<sequence>GGLQLPNKEEELHPRPGAARVRSFRGHHPGFSDQPLRVPPEP</sequence>
<dbReference type="EMBL" id="FM995239">
    <property type="protein sequence ID" value="CAX36891.1"/>
    <property type="molecule type" value="mRNA"/>
</dbReference>